<keyword evidence="4 6" id="KW-0274">FAD</keyword>
<dbReference type="GO" id="GO:0050660">
    <property type="term" value="F:flavin adenine dinucleotide binding"/>
    <property type="evidence" value="ECO:0007669"/>
    <property type="project" value="InterPro"/>
</dbReference>
<evidence type="ECO:0000259" key="8">
    <source>
        <dbReference type="Pfam" id="PF00732"/>
    </source>
</evidence>
<dbReference type="Gene3D" id="3.50.50.60">
    <property type="entry name" value="FAD/NAD(P)-binding domain"/>
    <property type="match status" value="1"/>
</dbReference>
<evidence type="ECO:0000256" key="6">
    <source>
        <dbReference type="PIRSR" id="PIRSR000137-2"/>
    </source>
</evidence>
<feature type="compositionally biased region" description="Polar residues" evidence="7">
    <location>
        <begin position="179"/>
        <end position="188"/>
    </location>
</feature>
<evidence type="ECO:0000256" key="3">
    <source>
        <dbReference type="ARBA" id="ARBA00022630"/>
    </source>
</evidence>
<dbReference type="Pfam" id="PF00732">
    <property type="entry name" value="GMC_oxred_N"/>
    <property type="match status" value="1"/>
</dbReference>
<dbReference type="InterPro" id="IPR012132">
    <property type="entry name" value="GMC_OxRdtase"/>
</dbReference>
<dbReference type="SUPFAM" id="SSF51905">
    <property type="entry name" value="FAD/NAD(P)-binding domain"/>
    <property type="match status" value="1"/>
</dbReference>
<dbReference type="EMBL" id="HG529549">
    <property type="protein sequence ID" value="CDI52744.1"/>
    <property type="molecule type" value="Genomic_DNA"/>
</dbReference>
<evidence type="ECO:0000256" key="2">
    <source>
        <dbReference type="ARBA" id="ARBA00010790"/>
    </source>
</evidence>
<evidence type="ECO:0000256" key="4">
    <source>
        <dbReference type="ARBA" id="ARBA00022827"/>
    </source>
</evidence>
<evidence type="ECO:0000256" key="1">
    <source>
        <dbReference type="ARBA" id="ARBA00001974"/>
    </source>
</evidence>
<proteinExistence type="inferred from homology"/>
<dbReference type="GO" id="GO:0016614">
    <property type="term" value="F:oxidoreductase activity, acting on CH-OH group of donors"/>
    <property type="evidence" value="ECO:0007669"/>
    <property type="project" value="InterPro"/>
</dbReference>
<feature type="active site" description="Proton donor" evidence="5">
    <location>
        <position position="553"/>
    </location>
</feature>
<dbReference type="InterPro" id="IPR000172">
    <property type="entry name" value="GMC_OxRdtase_N"/>
</dbReference>
<feature type="region of interest" description="Disordered" evidence="7">
    <location>
        <begin position="163"/>
        <end position="188"/>
    </location>
</feature>
<feature type="active site" description="Proton acceptor" evidence="5">
    <location>
        <position position="596"/>
    </location>
</feature>
<organism evidence="10">
    <name type="scientific">Melanopsichium pennsylvanicum 4</name>
    <dbReference type="NCBI Taxonomy" id="1398559"/>
    <lineage>
        <taxon>Eukaryota</taxon>
        <taxon>Fungi</taxon>
        <taxon>Dikarya</taxon>
        <taxon>Basidiomycota</taxon>
        <taxon>Ustilaginomycotina</taxon>
        <taxon>Ustilaginomycetes</taxon>
        <taxon>Ustilaginales</taxon>
        <taxon>Ustilaginaceae</taxon>
        <taxon>Melanopsichium</taxon>
    </lineage>
</organism>
<dbReference type="InterPro" id="IPR007867">
    <property type="entry name" value="GMC_OxRtase_C"/>
</dbReference>
<dbReference type="PIRSF" id="PIRSF000137">
    <property type="entry name" value="Alcohol_oxidase"/>
    <property type="match status" value="1"/>
</dbReference>
<comment type="cofactor">
    <cofactor evidence="1 6">
        <name>FAD</name>
        <dbReference type="ChEBI" id="CHEBI:57692"/>
    </cofactor>
</comment>
<protein>
    <submittedName>
        <fullName evidence="10">Related to gmc type oxidoreductase</fullName>
    </submittedName>
</protein>
<accession>A0A077R6L0</accession>
<dbReference type="InterPro" id="IPR036188">
    <property type="entry name" value="FAD/NAD-bd_sf"/>
</dbReference>
<comment type="similarity">
    <text evidence="2">Belongs to the GMC oxidoreductase family.</text>
</comment>
<evidence type="ECO:0000313" key="10">
    <source>
        <dbReference type="EMBL" id="CDI52744.1"/>
    </source>
</evidence>
<evidence type="ECO:0000256" key="7">
    <source>
        <dbReference type="SAM" id="MobiDB-lite"/>
    </source>
</evidence>
<evidence type="ECO:0000256" key="5">
    <source>
        <dbReference type="PIRSR" id="PIRSR000137-1"/>
    </source>
</evidence>
<feature type="domain" description="Glucose-methanol-choline oxidoreductase C-terminal" evidence="9">
    <location>
        <begin position="457"/>
        <end position="605"/>
    </location>
</feature>
<feature type="binding site" evidence="6">
    <location>
        <position position="260"/>
    </location>
    <ligand>
        <name>FAD</name>
        <dbReference type="ChEBI" id="CHEBI:57692"/>
    </ligand>
</feature>
<sequence>MGLFSSPTLISDASVYATAANLAPSTVEEAQKAKSYDFIICGGGTAGCVIASRLSENPNTSVLVLEAGGNNDALEVKAPLVFTKNFKTERDWDYTTAPQPSVLNKEMQWPRGKLIGGSSSINAMMYHHCAPSDYDEWAERYGCTGWSYKELSPYLHRAEKYTPHASQPEVKGEERGNSGPWQTGHSSYKSEVTSKGFVNACVEVGIPFNPDLNTPRGSEGVTQFTTFIDSQGRRSSAATAYLGTEVQRRPNLTIGINVMVNRIIFDRRGSRPKAIAVELQNKKDGKKYYAAAKQRVVLCGGAINSPQTLMLSGVGPAATLNKHNIPVVIDNALVGERLSDHLCHTSINVRAKPNHTLDYLASDIKAIPSLARWLVTGGGPVSSNAGEAAAFVRCNDESIPLTNSLTKPENKPEFNGSLGKGPDIELICTPLAYNDHGTLPAPAGTGCISIVGLNVRPRSKGTISIKSADPWEKAIVDPKYFTDPEDNDRKVTLAGVRLAIAIAKAKALQPYLEEYKSDNEDDFYWPVSATDPSKLSDDQLMKFMLKRAFTLYHPVGTVKMGPDASDSVVDTNLHVHGADGLVVCDASIFPEQISGHPTAAVIACAEKASVLLKNIAAAKPAAGDISSHL</sequence>
<dbReference type="AlphaFoldDB" id="A0A077R6L0"/>
<evidence type="ECO:0000259" key="9">
    <source>
        <dbReference type="Pfam" id="PF05199"/>
    </source>
</evidence>
<feature type="domain" description="Glucose-methanol-choline oxidoreductase N-terminal" evidence="8">
    <location>
        <begin position="36"/>
        <end position="343"/>
    </location>
</feature>
<dbReference type="Pfam" id="PF05199">
    <property type="entry name" value="GMC_oxred_C"/>
    <property type="match status" value="1"/>
</dbReference>
<keyword evidence="3" id="KW-0285">Flavoprotein</keyword>
<dbReference type="PANTHER" id="PTHR11552:SF147">
    <property type="entry name" value="CHOLINE DEHYDROGENASE, MITOCHONDRIAL"/>
    <property type="match status" value="1"/>
</dbReference>
<name>A0A077R6L0_9BASI</name>
<dbReference type="Gene3D" id="3.30.560.10">
    <property type="entry name" value="Glucose Oxidase, domain 3"/>
    <property type="match status" value="1"/>
</dbReference>
<dbReference type="SUPFAM" id="SSF54373">
    <property type="entry name" value="FAD-linked reductases, C-terminal domain"/>
    <property type="match status" value="1"/>
</dbReference>
<reference evidence="10" key="1">
    <citation type="journal article" date="2014" name="Genome Biol. Evol.">
        <title>Gene Loss Rather Than Gene Gain Is Associated with a Host Jump from Monocots to Dicots in the Smut Fungus Melanopsichium pennsylvanicum.</title>
        <authorList>
            <person name="Sharma R."/>
            <person name="Mishra B."/>
            <person name="Runge F."/>
            <person name="Thines M."/>
        </authorList>
    </citation>
    <scope>NUCLEOTIDE SEQUENCE</scope>
    <source>
        <strain evidence="10">4</strain>
    </source>
</reference>
<dbReference type="PANTHER" id="PTHR11552">
    <property type="entry name" value="GLUCOSE-METHANOL-CHOLINE GMC OXIDOREDUCTASE"/>
    <property type="match status" value="1"/>
</dbReference>